<dbReference type="Gene3D" id="3.40.50.150">
    <property type="entry name" value="Vaccinia Virus protein VP39"/>
    <property type="match status" value="1"/>
</dbReference>
<reference evidence="2" key="3">
    <citation type="submission" date="2020-06" db="EMBL/GenBank/DDBJ databases">
        <title>Helianthus annuus Genome sequencing and assembly Release 2.</title>
        <authorList>
            <person name="Gouzy J."/>
            <person name="Langlade N."/>
            <person name="Munos S."/>
        </authorList>
    </citation>
    <scope>NUCLEOTIDE SEQUENCE</scope>
    <source>
        <tissue evidence="2">Leaves</tissue>
    </source>
</reference>
<reference evidence="2 4" key="1">
    <citation type="journal article" date="2017" name="Nature">
        <title>The sunflower genome provides insights into oil metabolism, flowering and Asterid evolution.</title>
        <authorList>
            <person name="Badouin H."/>
            <person name="Gouzy J."/>
            <person name="Grassa C.J."/>
            <person name="Murat F."/>
            <person name="Staton S.E."/>
            <person name="Cottret L."/>
            <person name="Lelandais-Briere C."/>
            <person name="Owens G.L."/>
            <person name="Carrere S."/>
            <person name="Mayjonade B."/>
            <person name="Legrand L."/>
            <person name="Gill N."/>
            <person name="Kane N.C."/>
            <person name="Bowers J.E."/>
            <person name="Hubner S."/>
            <person name="Bellec A."/>
            <person name="Berard A."/>
            <person name="Berges H."/>
            <person name="Blanchet N."/>
            <person name="Boniface M.C."/>
            <person name="Brunel D."/>
            <person name="Catrice O."/>
            <person name="Chaidir N."/>
            <person name="Claudel C."/>
            <person name="Donnadieu C."/>
            <person name="Faraut T."/>
            <person name="Fievet G."/>
            <person name="Helmstetter N."/>
            <person name="King M."/>
            <person name="Knapp S.J."/>
            <person name="Lai Z."/>
            <person name="Le Paslier M.C."/>
            <person name="Lippi Y."/>
            <person name="Lorenzon L."/>
            <person name="Mandel J.R."/>
            <person name="Marage G."/>
            <person name="Marchand G."/>
            <person name="Marquand E."/>
            <person name="Bret-Mestries E."/>
            <person name="Morien E."/>
            <person name="Nambeesan S."/>
            <person name="Nguyen T."/>
            <person name="Pegot-Espagnet P."/>
            <person name="Pouilly N."/>
            <person name="Raftis F."/>
            <person name="Sallet E."/>
            <person name="Schiex T."/>
            <person name="Thomas J."/>
            <person name="Vandecasteele C."/>
            <person name="Vares D."/>
            <person name="Vear F."/>
            <person name="Vautrin S."/>
            <person name="Crespi M."/>
            <person name="Mangin B."/>
            <person name="Burke J.M."/>
            <person name="Salse J."/>
            <person name="Munos S."/>
            <person name="Vincourt P."/>
            <person name="Rieseberg L.H."/>
            <person name="Langlade N.B."/>
        </authorList>
    </citation>
    <scope>NUCLEOTIDE SEQUENCE [LARGE SCALE GENOMIC DNA]</scope>
    <source>
        <strain evidence="4">cv. SF193</strain>
        <tissue evidence="2">Leaves</tissue>
    </source>
</reference>
<dbReference type="GO" id="GO:0032259">
    <property type="term" value="P:methylation"/>
    <property type="evidence" value="ECO:0007669"/>
    <property type="project" value="UniProtKB-KW"/>
</dbReference>
<sequence>MGLKQIGLRDVVGVELVDSPSLLSRGDPHNLSFIDAVFDLGFSVNLDQELFPARFVRELERVVRVGGVVVVCVEECGESGVREVLRLFGRSEVVRVEVYKKTGFRTETGKKTETGFFNRFFYNRTDFITEPPVCDRLLILI</sequence>
<dbReference type="GO" id="GO:0009820">
    <property type="term" value="P:alkaloid metabolic process"/>
    <property type="evidence" value="ECO:0007669"/>
    <property type="project" value="UniProtKB-KW"/>
</dbReference>
<gene>
    <name evidence="3" type="ORF">HannXRQ_Chr04g0110821</name>
    <name evidence="2" type="ORF">HanXRQr2_Chr04g0169101</name>
</gene>
<proteinExistence type="predicted"/>
<dbReference type="Pfam" id="PF08241">
    <property type="entry name" value="Methyltransf_11"/>
    <property type="match status" value="1"/>
</dbReference>
<dbReference type="SUPFAM" id="SSF53335">
    <property type="entry name" value="S-adenosyl-L-methionine-dependent methyltransferases"/>
    <property type="match status" value="1"/>
</dbReference>
<dbReference type="InterPro" id="IPR013216">
    <property type="entry name" value="Methyltransf_11"/>
</dbReference>
<dbReference type="InParanoid" id="A0A251UYF3"/>
<keyword evidence="3" id="KW-0489">Methyltransferase</keyword>
<dbReference type="Proteomes" id="UP000215914">
    <property type="component" value="Chromosome 4"/>
</dbReference>
<dbReference type="AlphaFoldDB" id="A0A251UYF3"/>
<dbReference type="InterPro" id="IPR029063">
    <property type="entry name" value="SAM-dependent_MTases_sf"/>
</dbReference>
<accession>A0A251UYF3</accession>
<dbReference type="OMA" id="KFVHYLY"/>
<evidence type="ECO:0000313" key="3">
    <source>
        <dbReference type="EMBL" id="OTG28397.1"/>
    </source>
</evidence>
<reference evidence="3" key="2">
    <citation type="submission" date="2017-02" db="EMBL/GenBank/DDBJ databases">
        <title>Sunflower complete genome.</title>
        <authorList>
            <person name="Langlade N."/>
            <person name="Munos S."/>
        </authorList>
    </citation>
    <scope>NUCLEOTIDE SEQUENCE [LARGE SCALE GENOMIC DNA]</scope>
    <source>
        <tissue evidence="3">Leaves</tissue>
    </source>
</reference>
<keyword evidence="3" id="KW-0808">Transferase</keyword>
<evidence type="ECO:0000259" key="1">
    <source>
        <dbReference type="Pfam" id="PF08241"/>
    </source>
</evidence>
<dbReference type="EMBL" id="MNCJ02000319">
    <property type="protein sequence ID" value="KAF5810412.1"/>
    <property type="molecule type" value="Genomic_DNA"/>
</dbReference>
<dbReference type="GO" id="GO:0008757">
    <property type="term" value="F:S-adenosylmethionine-dependent methyltransferase activity"/>
    <property type="evidence" value="ECO:0007669"/>
    <property type="project" value="InterPro"/>
</dbReference>
<protein>
    <submittedName>
        <fullName evidence="2 3">S-adenosyl-L-methionine-dependent methyltransferase</fullName>
    </submittedName>
</protein>
<dbReference type="EMBL" id="CM007893">
    <property type="protein sequence ID" value="OTG28397.1"/>
    <property type="molecule type" value="Genomic_DNA"/>
</dbReference>
<dbReference type="PANTHER" id="PTHR45085:SF3">
    <property type="entry name" value="S-ADENOSYL-L-METHIONINE-DEPENDENT METHYLTRANSFERASES SUPERFAMILY PROTEIN"/>
    <property type="match status" value="1"/>
</dbReference>
<evidence type="ECO:0000313" key="4">
    <source>
        <dbReference type="Proteomes" id="UP000215914"/>
    </source>
</evidence>
<organism evidence="3 4">
    <name type="scientific">Helianthus annuus</name>
    <name type="common">Common sunflower</name>
    <dbReference type="NCBI Taxonomy" id="4232"/>
    <lineage>
        <taxon>Eukaryota</taxon>
        <taxon>Viridiplantae</taxon>
        <taxon>Streptophyta</taxon>
        <taxon>Embryophyta</taxon>
        <taxon>Tracheophyta</taxon>
        <taxon>Spermatophyta</taxon>
        <taxon>Magnoliopsida</taxon>
        <taxon>eudicotyledons</taxon>
        <taxon>Gunneridae</taxon>
        <taxon>Pentapetalae</taxon>
        <taxon>asterids</taxon>
        <taxon>campanulids</taxon>
        <taxon>Asterales</taxon>
        <taxon>Asteraceae</taxon>
        <taxon>Asteroideae</taxon>
        <taxon>Heliantheae alliance</taxon>
        <taxon>Heliantheae</taxon>
        <taxon>Helianthus</taxon>
    </lineage>
</organism>
<name>A0A251UYF3_HELAN</name>
<dbReference type="PANTHER" id="PTHR45085">
    <property type="entry name" value="F21J9.14"/>
    <property type="match status" value="1"/>
</dbReference>
<feature type="domain" description="Methyltransferase type 11" evidence="1">
    <location>
        <begin position="24"/>
        <end position="71"/>
    </location>
</feature>
<evidence type="ECO:0000313" key="2">
    <source>
        <dbReference type="EMBL" id="KAF5810412.1"/>
    </source>
</evidence>
<keyword evidence="4" id="KW-1185">Reference proteome</keyword>
<dbReference type="Gramene" id="mRNA:HanXRQr2_Chr04g0169101">
    <property type="protein sequence ID" value="CDS:HanXRQr2_Chr04g0169101.1"/>
    <property type="gene ID" value="HanXRQr2_Chr04g0169101"/>
</dbReference>